<dbReference type="NCBIfam" id="TIGR03263">
    <property type="entry name" value="guanyl_kin"/>
    <property type="match status" value="1"/>
</dbReference>
<keyword evidence="9" id="KW-0963">Cytoplasm</keyword>
<evidence type="ECO:0000313" key="11">
    <source>
        <dbReference type="EMBL" id="MFC4231183.1"/>
    </source>
</evidence>
<dbReference type="Gene3D" id="3.30.63.10">
    <property type="entry name" value="Guanylate Kinase phosphate binding domain"/>
    <property type="match status" value="1"/>
</dbReference>
<comment type="caution">
    <text evidence="11">The sequence shown here is derived from an EMBL/GenBank/DDBJ whole genome shotgun (WGS) entry which is preliminary data.</text>
</comment>
<evidence type="ECO:0000256" key="7">
    <source>
        <dbReference type="ARBA" id="ARBA00022840"/>
    </source>
</evidence>
<keyword evidence="7 9" id="KW-0067">ATP-binding</keyword>
<dbReference type="PANTHER" id="PTHR23117:SF13">
    <property type="entry name" value="GUANYLATE KINASE"/>
    <property type="match status" value="1"/>
</dbReference>
<dbReference type="InterPro" id="IPR017665">
    <property type="entry name" value="Guanylate_kinase"/>
</dbReference>
<dbReference type="RefSeq" id="WP_379012570.1">
    <property type="nucleotide sequence ID" value="NZ_JBHSDC010000003.1"/>
</dbReference>
<feature type="binding site" evidence="9">
    <location>
        <begin position="10"/>
        <end position="17"/>
    </location>
    <ligand>
        <name>ATP</name>
        <dbReference type="ChEBI" id="CHEBI:30616"/>
    </ligand>
</feature>
<evidence type="ECO:0000256" key="6">
    <source>
        <dbReference type="ARBA" id="ARBA00022777"/>
    </source>
</evidence>
<evidence type="ECO:0000256" key="8">
    <source>
        <dbReference type="ARBA" id="ARBA00030128"/>
    </source>
</evidence>
<dbReference type="EC" id="2.7.4.8" evidence="2 9"/>
<keyword evidence="5 9" id="KW-0547">Nucleotide-binding</keyword>
<dbReference type="PANTHER" id="PTHR23117">
    <property type="entry name" value="GUANYLATE KINASE-RELATED"/>
    <property type="match status" value="1"/>
</dbReference>
<dbReference type="HAMAP" id="MF_00328">
    <property type="entry name" value="Guanylate_kinase"/>
    <property type="match status" value="1"/>
</dbReference>
<dbReference type="Gene3D" id="3.40.50.300">
    <property type="entry name" value="P-loop containing nucleotide triphosphate hydrolases"/>
    <property type="match status" value="1"/>
</dbReference>
<proteinExistence type="inferred from homology"/>
<name>A0ABV8PTG8_9BACT</name>
<feature type="domain" description="Guanylate kinase-like" evidence="10">
    <location>
        <begin position="3"/>
        <end position="183"/>
    </location>
</feature>
<keyword evidence="4 9" id="KW-0808">Transferase</keyword>
<dbReference type="SMART" id="SM00072">
    <property type="entry name" value="GuKc"/>
    <property type="match status" value="1"/>
</dbReference>
<sequence>MANKLIIITAPSGAGKTSITKYLLHKYPSLAFSISAATRQPRGQEKDGVDYYFLSAEDFQQKIQDNAFIEWEMVYEGKYYGTLRTELDRIWAEGKTPMLDIDVKGAIHVQQQFPHTTLSLFIEPPSINELKIRLASRGTETEESLHARVNKASYEISFKHHFNKIILNDDLEKACRETETIISEFLGWNN</sequence>
<keyword evidence="12" id="KW-1185">Reference proteome</keyword>
<evidence type="ECO:0000313" key="12">
    <source>
        <dbReference type="Proteomes" id="UP001595906"/>
    </source>
</evidence>
<dbReference type="Proteomes" id="UP001595906">
    <property type="component" value="Unassembled WGS sequence"/>
</dbReference>
<dbReference type="PROSITE" id="PS50052">
    <property type="entry name" value="GUANYLATE_KINASE_2"/>
    <property type="match status" value="1"/>
</dbReference>
<evidence type="ECO:0000256" key="5">
    <source>
        <dbReference type="ARBA" id="ARBA00022741"/>
    </source>
</evidence>
<protein>
    <recommendedName>
        <fullName evidence="3 9">Guanylate kinase</fullName>
        <ecNumber evidence="2 9">2.7.4.8</ecNumber>
    </recommendedName>
    <alternativeName>
        <fullName evidence="8 9">GMP kinase</fullName>
    </alternativeName>
</protein>
<comment type="similarity">
    <text evidence="1 9">Belongs to the guanylate kinase family.</text>
</comment>
<evidence type="ECO:0000256" key="9">
    <source>
        <dbReference type="HAMAP-Rule" id="MF_00328"/>
    </source>
</evidence>
<dbReference type="SUPFAM" id="SSF52540">
    <property type="entry name" value="P-loop containing nucleoside triphosphate hydrolases"/>
    <property type="match status" value="1"/>
</dbReference>
<comment type="function">
    <text evidence="9">Essential for recycling GMP and indirectly, cGMP.</text>
</comment>
<gene>
    <name evidence="9 11" type="primary">gmk</name>
    <name evidence="11" type="ORF">ACFOW1_04735</name>
</gene>
<dbReference type="CDD" id="cd00071">
    <property type="entry name" value="GMPK"/>
    <property type="match status" value="1"/>
</dbReference>
<organism evidence="11 12">
    <name type="scientific">Parasediminibacterium paludis</name>
    <dbReference type="NCBI Taxonomy" id="908966"/>
    <lineage>
        <taxon>Bacteria</taxon>
        <taxon>Pseudomonadati</taxon>
        <taxon>Bacteroidota</taxon>
        <taxon>Chitinophagia</taxon>
        <taxon>Chitinophagales</taxon>
        <taxon>Chitinophagaceae</taxon>
        <taxon>Parasediminibacterium</taxon>
    </lineage>
</organism>
<dbReference type="InterPro" id="IPR008145">
    <property type="entry name" value="GK/Ca_channel_bsu"/>
</dbReference>
<dbReference type="GO" id="GO:0004385">
    <property type="term" value="F:GMP kinase activity"/>
    <property type="evidence" value="ECO:0007669"/>
    <property type="project" value="UniProtKB-EC"/>
</dbReference>
<accession>A0ABV8PTG8</accession>
<dbReference type="InterPro" id="IPR008144">
    <property type="entry name" value="Guanylate_kin-like_dom"/>
</dbReference>
<evidence type="ECO:0000256" key="2">
    <source>
        <dbReference type="ARBA" id="ARBA00012961"/>
    </source>
</evidence>
<comment type="subcellular location">
    <subcellularLocation>
        <location evidence="9">Cytoplasm</location>
    </subcellularLocation>
</comment>
<evidence type="ECO:0000259" key="10">
    <source>
        <dbReference type="PROSITE" id="PS50052"/>
    </source>
</evidence>
<evidence type="ECO:0000256" key="1">
    <source>
        <dbReference type="ARBA" id="ARBA00005790"/>
    </source>
</evidence>
<dbReference type="EMBL" id="JBHSDC010000003">
    <property type="protein sequence ID" value="MFC4231183.1"/>
    <property type="molecule type" value="Genomic_DNA"/>
</dbReference>
<dbReference type="InterPro" id="IPR027417">
    <property type="entry name" value="P-loop_NTPase"/>
</dbReference>
<keyword evidence="6 9" id="KW-0418">Kinase</keyword>
<dbReference type="Pfam" id="PF00625">
    <property type="entry name" value="Guanylate_kin"/>
    <property type="match status" value="1"/>
</dbReference>
<evidence type="ECO:0000256" key="3">
    <source>
        <dbReference type="ARBA" id="ARBA00016296"/>
    </source>
</evidence>
<comment type="catalytic activity">
    <reaction evidence="9">
        <text>GMP + ATP = GDP + ADP</text>
        <dbReference type="Rhea" id="RHEA:20780"/>
        <dbReference type="ChEBI" id="CHEBI:30616"/>
        <dbReference type="ChEBI" id="CHEBI:58115"/>
        <dbReference type="ChEBI" id="CHEBI:58189"/>
        <dbReference type="ChEBI" id="CHEBI:456216"/>
        <dbReference type="EC" id="2.7.4.8"/>
    </reaction>
</comment>
<evidence type="ECO:0000256" key="4">
    <source>
        <dbReference type="ARBA" id="ARBA00022679"/>
    </source>
</evidence>
<reference evidence="12" key="1">
    <citation type="journal article" date="2019" name="Int. J. Syst. Evol. Microbiol.">
        <title>The Global Catalogue of Microorganisms (GCM) 10K type strain sequencing project: providing services to taxonomists for standard genome sequencing and annotation.</title>
        <authorList>
            <consortium name="The Broad Institute Genomics Platform"/>
            <consortium name="The Broad Institute Genome Sequencing Center for Infectious Disease"/>
            <person name="Wu L."/>
            <person name="Ma J."/>
        </authorList>
    </citation>
    <scope>NUCLEOTIDE SEQUENCE [LARGE SCALE GENOMIC DNA]</scope>
    <source>
        <strain evidence="12">CECT 8010</strain>
    </source>
</reference>